<reference evidence="1 2" key="1">
    <citation type="submission" date="2013-11" db="EMBL/GenBank/DDBJ databases">
        <title>Genome sequencing of Stegodyphus mimosarum.</title>
        <authorList>
            <person name="Bechsgaard J."/>
        </authorList>
    </citation>
    <scope>NUCLEOTIDE SEQUENCE [LARGE SCALE GENOMIC DNA]</scope>
</reference>
<protein>
    <submittedName>
        <fullName evidence="1">Uncharacterized protein</fullName>
    </submittedName>
</protein>
<organism evidence="1 2">
    <name type="scientific">Stegodyphus mimosarum</name>
    <name type="common">African social velvet spider</name>
    <dbReference type="NCBI Taxonomy" id="407821"/>
    <lineage>
        <taxon>Eukaryota</taxon>
        <taxon>Metazoa</taxon>
        <taxon>Ecdysozoa</taxon>
        <taxon>Arthropoda</taxon>
        <taxon>Chelicerata</taxon>
        <taxon>Arachnida</taxon>
        <taxon>Araneae</taxon>
        <taxon>Araneomorphae</taxon>
        <taxon>Entelegynae</taxon>
        <taxon>Eresoidea</taxon>
        <taxon>Eresidae</taxon>
        <taxon>Stegodyphus</taxon>
    </lineage>
</organism>
<dbReference type="EMBL" id="KK120656">
    <property type="protein sequence ID" value="KFM78758.1"/>
    <property type="molecule type" value="Genomic_DNA"/>
</dbReference>
<accession>A0A087UN19</accession>
<name>A0A087UN19_STEMI</name>
<evidence type="ECO:0000313" key="1">
    <source>
        <dbReference type="EMBL" id="KFM78758.1"/>
    </source>
</evidence>
<dbReference type="AlphaFoldDB" id="A0A087UN19"/>
<feature type="non-terminal residue" evidence="1">
    <location>
        <position position="71"/>
    </location>
</feature>
<gene>
    <name evidence="1" type="ORF">X975_21366</name>
</gene>
<proteinExistence type="predicted"/>
<evidence type="ECO:0000313" key="2">
    <source>
        <dbReference type="Proteomes" id="UP000054359"/>
    </source>
</evidence>
<keyword evidence="2" id="KW-1185">Reference proteome</keyword>
<dbReference type="Proteomes" id="UP000054359">
    <property type="component" value="Unassembled WGS sequence"/>
</dbReference>
<sequence>RRHASSFFRYEPTFCLILNKQLRFLCENYSAVILILFRSAPDSNKCCNIMNEICFIVLKLKIRLFFESADD</sequence>
<feature type="non-terminal residue" evidence="1">
    <location>
        <position position="1"/>
    </location>
</feature>